<protein>
    <submittedName>
        <fullName evidence="1">Uncharacterized protein</fullName>
    </submittedName>
</protein>
<dbReference type="HOGENOM" id="CLU_2602134_0_0_5"/>
<dbReference type="KEGG" id="mmn:midi_00066"/>
<evidence type="ECO:0000313" key="2">
    <source>
        <dbReference type="Proteomes" id="UP000006639"/>
    </source>
</evidence>
<reference evidence="1 2" key="1">
    <citation type="journal article" date="2011" name="Mol. Biol. Evol.">
        <title>Phylogenomic evidence for the presence of a flagellum and cbb3 oxidase in the free-living mitochondrial ancestor.</title>
        <authorList>
            <person name="Sassera D."/>
            <person name="Lo N."/>
            <person name="Epis S."/>
            <person name="D'Auria G."/>
            <person name="Montagna M."/>
            <person name="Comandatore F."/>
            <person name="Horner D."/>
            <person name="Pereto J."/>
            <person name="Luciano A.M."/>
            <person name="Franciosi F."/>
            <person name="Ferri E."/>
            <person name="Crotti E."/>
            <person name="Bazzocchi C."/>
            <person name="Daffonchio D."/>
            <person name="Sacchi L."/>
            <person name="Moya A."/>
            <person name="Latorre A."/>
            <person name="Bandi C."/>
        </authorList>
    </citation>
    <scope>NUCLEOTIDE SEQUENCE [LARGE SCALE GENOMIC DNA]</scope>
    <source>
        <strain evidence="1 2">IricVA</strain>
    </source>
</reference>
<accession>F7XUP3</accession>
<dbReference type="Proteomes" id="UP000006639">
    <property type="component" value="Chromosome"/>
</dbReference>
<keyword evidence="2" id="KW-1185">Reference proteome</keyword>
<sequence length="79" mass="9590">MLRENRSVEWLKEKFEIPRDEDYFLDIRRNYLEEINQRDEGDTALTQVTSPVEDCVDKEQLSLLYNQDYQLLPLCNEDF</sequence>
<organism evidence="1 2">
    <name type="scientific">Midichloria mitochondrii (strain IricVA)</name>
    <dbReference type="NCBI Taxonomy" id="696127"/>
    <lineage>
        <taxon>Bacteria</taxon>
        <taxon>Pseudomonadati</taxon>
        <taxon>Pseudomonadota</taxon>
        <taxon>Alphaproteobacteria</taxon>
        <taxon>Rickettsiales</taxon>
        <taxon>Candidatus Midichloriaceae</taxon>
        <taxon>Candidatus Midichloria</taxon>
    </lineage>
</organism>
<proteinExistence type="predicted"/>
<gene>
    <name evidence="1" type="ordered locus">midi_00066</name>
</gene>
<evidence type="ECO:0000313" key="1">
    <source>
        <dbReference type="EMBL" id="AEI88392.1"/>
    </source>
</evidence>
<name>F7XUP3_MIDMI</name>
<dbReference type="AlphaFoldDB" id="F7XUP3"/>
<dbReference type="EMBL" id="CP002130">
    <property type="protein sequence ID" value="AEI88392.1"/>
    <property type="molecule type" value="Genomic_DNA"/>
</dbReference>